<keyword evidence="2" id="KW-1185">Reference proteome</keyword>
<proteinExistence type="predicted"/>
<dbReference type="AlphaFoldDB" id="A0A835IZH5"/>
<reference evidence="1 2" key="1">
    <citation type="submission" date="2020-10" db="EMBL/GenBank/DDBJ databases">
        <title>The Coptis chinensis genome and diversification of protoberbering-type alkaloids.</title>
        <authorList>
            <person name="Wang B."/>
            <person name="Shu S."/>
            <person name="Song C."/>
            <person name="Liu Y."/>
        </authorList>
    </citation>
    <scope>NUCLEOTIDE SEQUENCE [LARGE SCALE GENOMIC DNA]</scope>
    <source>
        <strain evidence="1">HL-2020</strain>
        <tissue evidence="1">Leaf</tissue>
    </source>
</reference>
<dbReference type="Proteomes" id="UP000631114">
    <property type="component" value="Unassembled WGS sequence"/>
</dbReference>
<evidence type="ECO:0000313" key="1">
    <source>
        <dbReference type="EMBL" id="KAF9626343.1"/>
    </source>
</evidence>
<accession>A0A835IZH5</accession>
<name>A0A835IZH5_9MAGN</name>
<gene>
    <name evidence="1" type="ORF">IFM89_032192</name>
</gene>
<dbReference type="EMBL" id="JADFTS010000001">
    <property type="protein sequence ID" value="KAF9626343.1"/>
    <property type="molecule type" value="Genomic_DNA"/>
</dbReference>
<protein>
    <submittedName>
        <fullName evidence="1">Uncharacterized protein</fullName>
    </submittedName>
</protein>
<organism evidence="1 2">
    <name type="scientific">Coptis chinensis</name>
    <dbReference type="NCBI Taxonomy" id="261450"/>
    <lineage>
        <taxon>Eukaryota</taxon>
        <taxon>Viridiplantae</taxon>
        <taxon>Streptophyta</taxon>
        <taxon>Embryophyta</taxon>
        <taxon>Tracheophyta</taxon>
        <taxon>Spermatophyta</taxon>
        <taxon>Magnoliopsida</taxon>
        <taxon>Ranunculales</taxon>
        <taxon>Ranunculaceae</taxon>
        <taxon>Coptidoideae</taxon>
        <taxon>Coptis</taxon>
    </lineage>
</organism>
<sequence length="187" mass="20995">MSVCENELFAISTFNRDLRVSNVCKFDPFTMDWSKVDAASMISFDGLNYYFGYKATEQSNKAFFVNNLKNSGCTTFTRGKIVIIFADSCQQIWGDEGGWASVIRGGTGNVLAATHRTEETTAQLHQMEEFEVKHTYREANQLADALAHDIPTHSCVDIGHSSLSEDIRKVVNGDAMGLYILECFFFR</sequence>
<evidence type="ECO:0000313" key="2">
    <source>
        <dbReference type="Proteomes" id="UP000631114"/>
    </source>
</evidence>
<comment type="caution">
    <text evidence="1">The sequence shown here is derived from an EMBL/GenBank/DDBJ whole genome shotgun (WGS) entry which is preliminary data.</text>
</comment>